<keyword evidence="2" id="KW-1185">Reference proteome</keyword>
<dbReference type="EMBL" id="JBBWYZ010000016">
    <property type="protein sequence ID" value="MEK9513729.1"/>
    <property type="molecule type" value="Genomic_DNA"/>
</dbReference>
<organism evidence="1 2">
    <name type="scientific">Limnospira fusiformis PMC 851.14</name>
    <dbReference type="NCBI Taxonomy" id="2219512"/>
    <lineage>
        <taxon>Bacteria</taxon>
        <taxon>Bacillati</taxon>
        <taxon>Cyanobacteriota</taxon>
        <taxon>Cyanophyceae</taxon>
        <taxon>Oscillatoriophycideae</taxon>
        <taxon>Oscillatoriales</taxon>
        <taxon>Sirenicapillariaceae</taxon>
        <taxon>Limnospira</taxon>
    </lineage>
</organism>
<gene>
    <name evidence="1" type="ORF">AAEJ74_19170</name>
</gene>
<protein>
    <submittedName>
        <fullName evidence="1">Uncharacterized protein</fullName>
    </submittedName>
</protein>
<evidence type="ECO:0000313" key="2">
    <source>
        <dbReference type="Proteomes" id="UP001387447"/>
    </source>
</evidence>
<name>A0ABU9EQR8_LIMFS</name>
<proteinExistence type="predicted"/>
<reference evidence="1 2" key="1">
    <citation type="journal article" date="2024" name="Front. Microbiol.">
        <title>Transcriptomic insights into the dominance of two phototrophs throughout the water column of a tropical hypersaline-alkaline crater lake (Dziani Dzaha, Mayotte).</title>
        <authorList>
            <person name="Duperron S."/>
            <person name="Halary S."/>
            <person name="Bouly J.-P."/>
            <person name="Roussel T."/>
            <person name="Hugoni M."/>
            <person name="Bruto M."/>
            <person name="Oger P."/>
            <person name="Duval C."/>
            <person name="Woo A."/>
            <person name="Jezequiel D."/>
            <person name="Ader M."/>
            <person name="Leboulanger C."/>
            <person name="Agogue H."/>
            <person name="Grossi V."/>
            <person name="Trousselier M."/>
            <person name="Bernard C."/>
        </authorList>
    </citation>
    <scope>NUCLEOTIDE SEQUENCE [LARGE SCALE GENOMIC DNA]</scope>
    <source>
        <strain evidence="1 2">PMC 851.14</strain>
    </source>
</reference>
<sequence>MNNWSSSVMISIILVTATGWGTAAIALTASDKANQSLEPTSIGACQHPRLKHGGFLPPAFR</sequence>
<comment type="caution">
    <text evidence="1">The sequence shown here is derived from an EMBL/GenBank/DDBJ whole genome shotgun (WGS) entry which is preliminary data.</text>
</comment>
<accession>A0ABU9EQR8</accession>
<dbReference type="Proteomes" id="UP001387447">
    <property type="component" value="Unassembled WGS sequence"/>
</dbReference>
<evidence type="ECO:0000313" key="1">
    <source>
        <dbReference type="EMBL" id="MEK9513729.1"/>
    </source>
</evidence>